<reference evidence="2 3" key="1">
    <citation type="submission" date="2019-05" db="EMBL/GenBank/DDBJ databases">
        <title>Another draft genome of Portunus trituberculatus and its Hox gene families provides insights of decapod evolution.</title>
        <authorList>
            <person name="Jeong J.-H."/>
            <person name="Song I."/>
            <person name="Kim S."/>
            <person name="Choi T."/>
            <person name="Kim D."/>
            <person name="Ryu S."/>
            <person name="Kim W."/>
        </authorList>
    </citation>
    <scope>NUCLEOTIDE SEQUENCE [LARGE SCALE GENOMIC DNA]</scope>
    <source>
        <tissue evidence="2">Muscle</tissue>
    </source>
</reference>
<dbReference type="Proteomes" id="UP000324222">
    <property type="component" value="Unassembled WGS sequence"/>
</dbReference>
<accession>A0A5B7DZ75</accession>
<evidence type="ECO:0000313" key="3">
    <source>
        <dbReference type="Proteomes" id="UP000324222"/>
    </source>
</evidence>
<comment type="caution">
    <text evidence="2">The sequence shown here is derived from an EMBL/GenBank/DDBJ whole genome shotgun (WGS) entry which is preliminary data.</text>
</comment>
<evidence type="ECO:0000313" key="2">
    <source>
        <dbReference type="EMBL" id="MPC26910.1"/>
    </source>
</evidence>
<gene>
    <name evidence="2" type="ORF">E2C01_020062</name>
</gene>
<feature type="compositionally biased region" description="Low complexity" evidence="1">
    <location>
        <begin position="93"/>
        <end position="109"/>
    </location>
</feature>
<dbReference type="AlphaFoldDB" id="A0A5B7DZ75"/>
<name>A0A5B7DZ75_PORTR</name>
<organism evidence="2 3">
    <name type="scientific">Portunus trituberculatus</name>
    <name type="common">Swimming crab</name>
    <name type="synonym">Neptunus trituberculatus</name>
    <dbReference type="NCBI Taxonomy" id="210409"/>
    <lineage>
        <taxon>Eukaryota</taxon>
        <taxon>Metazoa</taxon>
        <taxon>Ecdysozoa</taxon>
        <taxon>Arthropoda</taxon>
        <taxon>Crustacea</taxon>
        <taxon>Multicrustacea</taxon>
        <taxon>Malacostraca</taxon>
        <taxon>Eumalacostraca</taxon>
        <taxon>Eucarida</taxon>
        <taxon>Decapoda</taxon>
        <taxon>Pleocyemata</taxon>
        <taxon>Brachyura</taxon>
        <taxon>Eubrachyura</taxon>
        <taxon>Portunoidea</taxon>
        <taxon>Portunidae</taxon>
        <taxon>Portuninae</taxon>
        <taxon>Portunus</taxon>
    </lineage>
</organism>
<sequence length="109" mass="12119">MCTGRGRGTGIDTLRRHPSPSGVACVKTHLPTDVLLIQLCFDTLMKQPSVFIHPEDSPEACDAPHVHCSSHIEPWCAVSQPKPPQRGKKRFQSSRNSIHYSSRSLSLHH</sequence>
<keyword evidence="3" id="KW-1185">Reference proteome</keyword>
<proteinExistence type="predicted"/>
<dbReference type="EMBL" id="VSRR010001669">
    <property type="protein sequence ID" value="MPC26910.1"/>
    <property type="molecule type" value="Genomic_DNA"/>
</dbReference>
<protein>
    <submittedName>
        <fullName evidence="2">Uncharacterized protein</fullName>
    </submittedName>
</protein>
<evidence type="ECO:0000256" key="1">
    <source>
        <dbReference type="SAM" id="MobiDB-lite"/>
    </source>
</evidence>
<feature type="region of interest" description="Disordered" evidence="1">
    <location>
        <begin position="79"/>
        <end position="109"/>
    </location>
</feature>